<name>Q1QHU4_NITHX</name>
<dbReference type="GO" id="GO:0046872">
    <property type="term" value="F:metal ion binding"/>
    <property type="evidence" value="ECO:0007669"/>
    <property type="project" value="UniProtKB-KW"/>
</dbReference>
<evidence type="ECO:0000313" key="10">
    <source>
        <dbReference type="EMBL" id="ABE64203.1"/>
    </source>
</evidence>
<feature type="compositionally biased region" description="Basic and acidic residues" evidence="7">
    <location>
        <begin position="41"/>
        <end position="58"/>
    </location>
</feature>
<keyword evidence="8" id="KW-0812">Transmembrane</keyword>
<feature type="domain" description="Cytochrome c" evidence="9">
    <location>
        <begin position="78"/>
        <end position="178"/>
    </location>
</feature>
<dbReference type="GO" id="GO:0020037">
    <property type="term" value="F:heme binding"/>
    <property type="evidence" value="ECO:0007669"/>
    <property type="project" value="InterPro"/>
</dbReference>
<dbReference type="EMBL" id="CP000319">
    <property type="protein sequence ID" value="ABE64203.1"/>
    <property type="molecule type" value="Genomic_DNA"/>
</dbReference>
<evidence type="ECO:0000256" key="4">
    <source>
        <dbReference type="ARBA" id="ARBA00022982"/>
    </source>
</evidence>
<keyword evidence="5 6" id="KW-0408">Iron</keyword>
<evidence type="ECO:0000256" key="1">
    <source>
        <dbReference type="ARBA" id="ARBA00022448"/>
    </source>
</evidence>
<dbReference type="OrthoDB" id="9805828at2"/>
<dbReference type="KEGG" id="nha:Nham_3474"/>
<keyword evidence="3 6" id="KW-0479">Metal-binding</keyword>
<evidence type="ECO:0000256" key="8">
    <source>
        <dbReference type="SAM" id="Phobius"/>
    </source>
</evidence>
<feature type="region of interest" description="Disordered" evidence="7">
    <location>
        <begin position="38"/>
        <end position="58"/>
    </location>
</feature>
<keyword evidence="4" id="KW-0249">Electron transport</keyword>
<dbReference type="eggNOG" id="COG3474">
    <property type="taxonomic scope" value="Bacteria"/>
</dbReference>
<evidence type="ECO:0000256" key="2">
    <source>
        <dbReference type="ARBA" id="ARBA00022617"/>
    </source>
</evidence>
<keyword evidence="11" id="KW-1185">Reference proteome</keyword>
<protein>
    <submittedName>
        <fullName evidence="10">Cytochrome c, class I</fullName>
    </submittedName>
</protein>
<dbReference type="Proteomes" id="UP000001953">
    <property type="component" value="Chromosome"/>
</dbReference>
<dbReference type="AlphaFoldDB" id="Q1QHU4"/>
<keyword evidence="1" id="KW-0813">Transport</keyword>
<dbReference type="InterPro" id="IPR009056">
    <property type="entry name" value="Cyt_c-like_dom"/>
</dbReference>
<dbReference type="PANTHER" id="PTHR11961">
    <property type="entry name" value="CYTOCHROME C"/>
    <property type="match status" value="1"/>
</dbReference>
<dbReference type="PRINTS" id="PR00604">
    <property type="entry name" value="CYTCHRMECIAB"/>
</dbReference>
<evidence type="ECO:0000259" key="9">
    <source>
        <dbReference type="PROSITE" id="PS51007"/>
    </source>
</evidence>
<dbReference type="GO" id="GO:0009055">
    <property type="term" value="F:electron transfer activity"/>
    <property type="evidence" value="ECO:0007669"/>
    <property type="project" value="InterPro"/>
</dbReference>
<sequence length="186" mass="19656">MTSGSDTVHSNRTNAILGALLGTLLFVQVVRIIDESFSGPEKSHSEAAHKADAKEATAKTEHSAAADAASFNKALASANAERGAGLVKQCQICHNTEEGKGPKIGPDLYNIVDRPVASQPGFNYSAALKAKGGKWTFAELNEWINDPKGYVKGTSMSFAGLKSESKRADLVAYLATLSKNPVPLPK</sequence>
<dbReference type="InterPro" id="IPR002327">
    <property type="entry name" value="Cyt_c_1A/1B"/>
</dbReference>
<dbReference type="InterPro" id="IPR036909">
    <property type="entry name" value="Cyt_c-like_dom_sf"/>
</dbReference>
<evidence type="ECO:0000256" key="7">
    <source>
        <dbReference type="SAM" id="MobiDB-lite"/>
    </source>
</evidence>
<dbReference type="RefSeq" id="WP_011511845.1">
    <property type="nucleotide sequence ID" value="NC_007964.1"/>
</dbReference>
<dbReference type="STRING" id="323097.Nham_3474"/>
<reference evidence="10 11" key="1">
    <citation type="submission" date="2006-03" db="EMBL/GenBank/DDBJ databases">
        <title>Complete sequence of chromosome of Nitrobacter hamburgensis X14.</title>
        <authorList>
            <consortium name="US DOE Joint Genome Institute"/>
            <person name="Copeland A."/>
            <person name="Lucas S."/>
            <person name="Lapidus A."/>
            <person name="Barry K."/>
            <person name="Detter J.C."/>
            <person name="Glavina del Rio T."/>
            <person name="Hammon N."/>
            <person name="Israni S."/>
            <person name="Dalin E."/>
            <person name="Tice H."/>
            <person name="Pitluck S."/>
            <person name="Chain P."/>
            <person name="Malfatti S."/>
            <person name="Shin M."/>
            <person name="Vergez L."/>
            <person name="Schmutz J."/>
            <person name="Larimer F."/>
            <person name="Land M."/>
            <person name="Hauser L."/>
            <person name="Kyrpides N."/>
            <person name="Ivanova N."/>
            <person name="Ward B."/>
            <person name="Arp D."/>
            <person name="Klotz M."/>
            <person name="Stein L."/>
            <person name="O'Mullan G."/>
            <person name="Starkenburg S."/>
            <person name="Sayavedra L."/>
            <person name="Poret-Peterson A.T."/>
            <person name="Gentry M.E."/>
            <person name="Bruce D."/>
            <person name="Richardson P."/>
        </authorList>
    </citation>
    <scope>NUCLEOTIDE SEQUENCE [LARGE SCALE GENOMIC DNA]</scope>
    <source>
        <strain evidence="11">DSM 10229 / NCIMB 13809 / X14</strain>
    </source>
</reference>
<dbReference type="Pfam" id="PF00034">
    <property type="entry name" value="Cytochrom_C"/>
    <property type="match status" value="1"/>
</dbReference>
<keyword evidence="8" id="KW-0472">Membrane</keyword>
<evidence type="ECO:0000256" key="6">
    <source>
        <dbReference type="PROSITE-ProRule" id="PRU00433"/>
    </source>
</evidence>
<feature type="transmembrane region" description="Helical" evidence="8">
    <location>
        <begin position="15"/>
        <end position="33"/>
    </location>
</feature>
<gene>
    <name evidence="10" type="ordered locus">Nham_3474</name>
</gene>
<evidence type="ECO:0000313" key="11">
    <source>
        <dbReference type="Proteomes" id="UP000001953"/>
    </source>
</evidence>
<dbReference type="PROSITE" id="PS51007">
    <property type="entry name" value="CYTC"/>
    <property type="match status" value="1"/>
</dbReference>
<accession>Q1QHU4</accession>
<proteinExistence type="predicted"/>
<evidence type="ECO:0000256" key="3">
    <source>
        <dbReference type="ARBA" id="ARBA00022723"/>
    </source>
</evidence>
<organism evidence="10 11">
    <name type="scientific">Nitrobacter hamburgensis (strain DSM 10229 / NCIMB 13809 / X14)</name>
    <dbReference type="NCBI Taxonomy" id="323097"/>
    <lineage>
        <taxon>Bacteria</taxon>
        <taxon>Pseudomonadati</taxon>
        <taxon>Pseudomonadota</taxon>
        <taxon>Alphaproteobacteria</taxon>
        <taxon>Hyphomicrobiales</taxon>
        <taxon>Nitrobacteraceae</taxon>
        <taxon>Nitrobacter</taxon>
    </lineage>
</organism>
<keyword evidence="8" id="KW-1133">Transmembrane helix</keyword>
<dbReference type="Gene3D" id="1.10.760.10">
    <property type="entry name" value="Cytochrome c-like domain"/>
    <property type="match status" value="1"/>
</dbReference>
<dbReference type="HOGENOM" id="CLU_060944_4_0_5"/>
<dbReference type="SUPFAM" id="SSF46626">
    <property type="entry name" value="Cytochrome c"/>
    <property type="match status" value="1"/>
</dbReference>
<evidence type="ECO:0000256" key="5">
    <source>
        <dbReference type="ARBA" id="ARBA00023004"/>
    </source>
</evidence>
<keyword evidence="2 6" id="KW-0349">Heme</keyword>